<keyword evidence="1" id="KW-0732">Signal</keyword>
<feature type="domain" description="C-type lectin" evidence="2">
    <location>
        <begin position="128"/>
        <end position="245"/>
    </location>
</feature>
<dbReference type="PANTHER" id="PTHR45784">
    <property type="entry name" value="C-TYPE LECTIN DOMAIN FAMILY 20 MEMBER A-RELATED"/>
    <property type="match status" value="1"/>
</dbReference>
<accession>G3PML1</accession>
<proteinExistence type="predicted"/>
<dbReference type="Pfam" id="PF00059">
    <property type="entry name" value="Lectin_C"/>
    <property type="match status" value="2"/>
</dbReference>
<dbReference type="Ensembl" id="ENSGACT00000018880.1">
    <property type="protein sequence ID" value="ENSGACP00000018842.1"/>
    <property type="gene ID" value="ENSGACG00000014274.1"/>
</dbReference>
<organism evidence="3">
    <name type="scientific">Gasterosteus aculeatus</name>
    <name type="common">Three-spined stickleback</name>
    <dbReference type="NCBI Taxonomy" id="69293"/>
    <lineage>
        <taxon>Eukaryota</taxon>
        <taxon>Metazoa</taxon>
        <taxon>Chordata</taxon>
        <taxon>Craniata</taxon>
        <taxon>Vertebrata</taxon>
        <taxon>Euteleostomi</taxon>
        <taxon>Actinopterygii</taxon>
        <taxon>Neopterygii</taxon>
        <taxon>Teleostei</taxon>
        <taxon>Neoteleostei</taxon>
        <taxon>Acanthomorphata</taxon>
        <taxon>Eupercaria</taxon>
        <taxon>Perciformes</taxon>
        <taxon>Cottioidei</taxon>
        <taxon>Gasterosteales</taxon>
        <taxon>Gasterosteidae</taxon>
        <taxon>Gasterosteus</taxon>
    </lineage>
</organism>
<dbReference type="InParanoid" id="G3PML1"/>
<feature type="chain" id="PRO_5003449714" description="C-type lectin domain-containing protein" evidence="1">
    <location>
        <begin position="20"/>
        <end position="245"/>
    </location>
</feature>
<reference evidence="3" key="1">
    <citation type="submission" date="2006-01" db="EMBL/GenBank/DDBJ databases">
        <authorList>
            <person name="Lindblad-Toh K."/>
            <person name="Mauceli E."/>
            <person name="Grabherr M."/>
            <person name="Chang J.L."/>
            <person name="Lander E.S."/>
        </authorList>
    </citation>
    <scope>NUCLEOTIDE SEQUENCE [LARGE SCALE GENOMIC DNA]</scope>
</reference>
<dbReference type="PROSITE" id="PS50041">
    <property type="entry name" value="C_TYPE_LECTIN_2"/>
    <property type="match status" value="2"/>
</dbReference>
<protein>
    <recommendedName>
        <fullName evidence="2">C-type lectin domain-containing protein</fullName>
    </recommendedName>
</protein>
<dbReference type="Gene3D" id="3.10.100.10">
    <property type="entry name" value="Mannose-Binding Protein A, subunit A"/>
    <property type="match status" value="2"/>
</dbReference>
<dbReference type="AlphaFoldDB" id="G3PML1"/>
<dbReference type="InterPro" id="IPR001304">
    <property type="entry name" value="C-type_lectin-like"/>
</dbReference>
<dbReference type="InterPro" id="IPR016186">
    <property type="entry name" value="C-type_lectin-like/link_sf"/>
</dbReference>
<dbReference type="CDD" id="cd00037">
    <property type="entry name" value="CLECT"/>
    <property type="match status" value="1"/>
</dbReference>
<reference evidence="3" key="2">
    <citation type="submission" date="2024-04" db="UniProtKB">
        <authorList>
            <consortium name="Ensembl"/>
        </authorList>
    </citation>
    <scope>IDENTIFICATION</scope>
</reference>
<dbReference type="FunCoup" id="G3PML1">
    <property type="interactions" value="60"/>
</dbReference>
<dbReference type="InterPro" id="IPR016187">
    <property type="entry name" value="CTDL_fold"/>
</dbReference>
<feature type="signal peptide" evidence="1">
    <location>
        <begin position="1"/>
        <end position="19"/>
    </location>
</feature>
<evidence type="ECO:0000313" key="3">
    <source>
        <dbReference type="Ensembl" id="ENSGACP00000018842.1"/>
    </source>
</evidence>
<dbReference type="STRING" id="69293.ENSGACP00000018842"/>
<evidence type="ECO:0000256" key="1">
    <source>
        <dbReference type="SAM" id="SignalP"/>
    </source>
</evidence>
<dbReference type="OMA" id="FFCYGAV"/>
<dbReference type="PANTHER" id="PTHR45784:SF8">
    <property type="entry name" value="C-TYPE MANNOSE RECEPTOR 2-RELATED"/>
    <property type="match status" value="1"/>
</dbReference>
<dbReference type="eggNOG" id="KOG4297">
    <property type="taxonomic scope" value="Eukaryota"/>
</dbReference>
<dbReference type="SMART" id="SM00034">
    <property type="entry name" value="CLECT"/>
    <property type="match status" value="2"/>
</dbReference>
<name>G3PML1_GASAC</name>
<dbReference type="SUPFAM" id="SSF56436">
    <property type="entry name" value="C-type lectin-like"/>
    <property type="match status" value="2"/>
</dbReference>
<sequence>MEQTSRRILLLLSLSATFAKYVYINEGKSWTNAQGYCREHYTDLAPVSHEYDFKRVQLVPGTTAKYLWIGLVRNSTDHEKWTWSGGGQVSTFFWNENQPGNGPEDGHGQIRDNKWHNAMGTDESTFLCYKAVVVRVRKTWEEALEHCREHHGDLASVASDTETLLMRKELGKDKTTARVWTGLRFLAGDWLWVDRQPLSYEAWGPGGRPECPQVSRKCGVLRVTGGNDGEWEAFDCAERLHFICY</sequence>
<evidence type="ECO:0000259" key="2">
    <source>
        <dbReference type="PROSITE" id="PS50041"/>
    </source>
</evidence>
<feature type="domain" description="C-type lectin" evidence="2">
    <location>
        <begin position="21"/>
        <end position="129"/>
    </location>
</feature>